<proteinExistence type="predicted"/>
<evidence type="ECO:0000313" key="2">
    <source>
        <dbReference type="EMBL" id="GAA2030119.1"/>
    </source>
</evidence>
<evidence type="ECO:0000256" key="1">
    <source>
        <dbReference type="SAM" id="MobiDB-lite"/>
    </source>
</evidence>
<sequence length="73" mass="7349">MQNGIAEVPAPAAVSLQVAPLVDPTNTVAATVSAWALDATKGTAVPEASAETAMSATRRRADTPCDATKKVGK</sequence>
<feature type="region of interest" description="Disordered" evidence="1">
    <location>
        <begin position="48"/>
        <end position="73"/>
    </location>
</feature>
<keyword evidence="3" id="KW-1185">Reference proteome</keyword>
<feature type="compositionally biased region" description="Basic and acidic residues" evidence="1">
    <location>
        <begin position="59"/>
        <end position="73"/>
    </location>
</feature>
<protein>
    <submittedName>
        <fullName evidence="2">Uncharacterized protein</fullName>
    </submittedName>
</protein>
<dbReference type="EMBL" id="BAAAQN010000016">
    <property type="protein sequence ID" value="GAA2030119.1"/>
    <property type="molecule type" value="Genomic_DNA"/>
</dbReference>
<comment type="caution">
    <text evidence="2">The sequence shown here is derived from an EMBL/GenBank/DDBJ whole genome shotgun (WGS) entry which is preliminary data.</text>
</comment>
<dbReference type="Proteomes" id="UP001500751">
    <property type="component" value="Unassembled WGS sequence"/>
</dbReference>
<gene>
    <name evidence="2" type="ORF">GCM10009839_32210</name>
</gene>
<reference evidence="2 3" key="1">
    <citation type="journal article" date="2019" name="Int. J. Syst. Evol. Microbiol.">
        <title>The Global Catalogue of Microorganisms (GCM) 10K type strain sequencing project: providing services to taxonomists for standard genome sequencing and annotation.</title>
        <authorList>
            <consortium name="The Broad Institute Genomics Platform"/>
            <consortium name="The Broad Institute Genome Sequencing Center for Infectious Disease"/>
            <person name="Wu L."/>
            <person name="Ma J."/>
        </authorList>
    </citation>
    <scope>NUCLEOTIDE SEQUENCE [LARGE SCALE GENOMIC DNA]</scope>
    <source>
        <strain evidence="2 3">JCM 16014</strain>
    </source>
</reference>
<accession>A0ABN2U5Y1</accession>
<evidence type="ECO:0000313" key="3">
    <source>
        <dbReference type="Proteomes" id="UP001500751"/>
    </source>
</evidence>
<organism evidence="2 3">
    <name type="scientific">Catenulispora yoronensis</name>
    <dbReference type="NCBI Taxonomy" id="450799"/>
    <lineage>
        <taxon>Bacteria</taxon>
        <taxon>Bacillati</taxon>
        <taxon>Actinomycetota</taxon>
        <taxon>Actinomycetes</taxon>
        <taxon>Catenulisporales</taxon>
        <taxon>Catenulisporaceae</taxon>
        <taxon>Catenulispora</taxon>
    </lineage>
</organism>
<name>A0ABN2U5Y1_9ACTN</name>